<name>A0AAW5WQ26_STRCR</name>
<dbReference type="RefSeq" id="WP_268731799.1">
    <property type="nucleotide sequence ID" value="NZ_JAKUYZ010000013.1"/>
</dbReference>
<accession>A0AAW5WQ26</accession>
<feature type="chain" id="PRO_5043509999" evidence="2">
    <location>
        <begin position="24"/>
        <end position="203"/>
    </location>
</feature>
<dbReference type="InterPro" id="IPR053991">
    <property type="entry name" value="AbpA-like"/>
</dbReference>
<reference evidence="3" key="2">
    <citation type="submission" date="2022-02" db="EMBL/GenBank/DDBJ databases">
        <authorList>
            <person name="Christensen J.J.E."/>
            <person name="Jensen C.S."/>
            <person name="Nielsen X.C."/>
            <person name="Dargis R."/>
        </authorList>
    </citation>
    <scope>NUCLEOTIDE SEQUENCE</scope>
    <source>
        <strain evidence="3">K13014465</strain>
    </source>
</reference>
<dbReference type="NCBIfam" id="NF040523">
    <property type="entry name" value="adhesin_AbpA"/>
    <property type="match status" value="1"/>
</dbReference>
<feature type="signal peptide" evidence="2">
    <location>
        <begin position="1"/>
        <end position="23"/>
    </location>
</feature>
<protein>
    <submittedName>
        <fullName evidence="3">Amylase-binding adhesin AbpA</fullName>
    </submittedName>
</protein>
<evidence type="ECO:0000313" key="3">
    <source>
        <dbReference type="EMBL" id="MCY7222203.1"/>
    </source>
</evidence>
<dbReference type="Proteomes" id="UP001208029">
    <property type="component" value="Unassembled WGS sequence"/>
</dbReference>
<proteinExistence type="predicted"/>
<evidence type="ECO:0000256" key="2">
    <source>
        <dbReference type="SAM" id="SignalP"/>
    </source>
</evidence>
<dbReference type="AlphaFoldDB" id="A0AAW5WQ26"/>
<keyword evidence="2" id="KW-0732">Signal</keyword>
<feature type="region of interest" description="Disordered" evidence="1">
    <location>
        <begin position="142"/>
        <end position="203"/>
    </location>
</feature>
<sequence length="203" mass="21278">MKKVVLSSVVTLSLFAVAAPVFAQGENSESSNQLIQKKYSSWRDSADEANTQVAAHEAEINAEAEKDAAVVAAKAALEQYGSGHEYGKYAEKVEEARTEARNTVRNKYVAQLQDKYTAAAKSQGNYYNETGPEANRTNEQRIADDKAAQGQAGQAGQNGQAGENGQKPASAAEAKASEAKAANGAKAGQKAAGKALPKTSAVK</sequence>
<gene>
    <name evidence="3" type="primary">abpA</name>
    <name evidence="3" type="ORF">MK546_08945</name>
</gene>
<comment type="caution">
    <text evidence="3">The sequence shown here is derived from an EMBL/GenBank/DDBJ whole genome shotgun (WGS) entry which is preliminary data.</text>
</comment>
<evidence type="ECO:0000313" key="4">
    <source>
        <dbReference type="Proteomes" id="UP001208029"/>
    </source>
</evidence>
<evidence type="ECO:0000256" key="1">
    <source>
        <dbReference type="SAM" id="MobiDB-lite"/>
    </source>
</evidence>
<dbReference type="Pfam" id="PF22224">
    <property type="entry name" value="AbpA-like"/>
    <property type="match status" value="1"/>
</dbReference>
<dbReference type="EMBL" id="JAKUYZ010000013">
    <property type="protein sequence ID" value="MCY7222203.1"/>
    <property type="molecule type" value="Genomic_DNA"/>
</dbReference>
<organism evidence="3 4">
    <name type="scientific">Streptococcus cristatus</name>
    <dbReference type="NCBI Taxonomy" id="45634"/>
    <lineage>
        <taxon>Bacteria</taxon>
        <taxon>Bacillati</taxon>
        <taxon>Bacillota</taxon>
        <taxon>Bacilli</taxon>
        <taxon>Lactobacillales</taxon>
        <taxon>Streptococcaceae</taxon>
        <taxon>Streptococcus</taxon>
    </lineage>
</organism>
<feature type="compositionally biased region" description="Low complexity" evidence="1">
    <location>
        <begin position="148"/>
        <end position="203"/>
    </location>
</feature>
<dbReference type="NCBIfam" id="NF040524">
    <property type="entry name" value="LPKTxAVK"/>
    <property type="match status" value="1"/>
</dbReference>
<reference evidence="3" key="1">
    <citation type="journal article" date="2022" name="Med Res Arch">
        <title>Genomic identification of streptococcal strains and relation to clinical characteristics. A substudy to The Partial Oral Treatment of Endocarditis (POET) Trial.</title>
        <authorList>
            <person name="Christensen J."/>
            <person name="Jensen C."/>
            <person name="Dargis R."/>
            <person name="Nielsen X."/>
            <person name="Pries- Heje M."/>
            <person name="Wiingaard C."/>
            <person name="Ihlemann N."/>
            <person name="Gill S."/>
            <person name="Bruun N."/>
            <person name="Elming H."/>
            <person name="Povlsen J."/>
            <person name="Madsen T."/>
            <person name="Jensen K."/>
            <person name="Fuursted K."/>
            <person name="Ostergaard L."/>
            <person name="Christiansen U."/>
            <person name="Rosenvinge F."/>
            <person name="Helweg-Larsen J."/>
            <person name="Fosbol E."/>
            <person name="Kober L."/>
            <person name="Torp-Pedersen C."/>
            <person name="Tonder N."/>
            <person name="Moser C."/>
            <person name="Iversen K."/>
            <person name="Bundgaard H."/>
        </authorList>
    </citation>
    <scope>NUCLEOTIDE SEQUENCE</scope>
    <source>
        <strain evidence="3">K13014465</strain>
    </source>
</reference>